<protein>
    <submittedName>
        <fullName evidence="1">Uncharacterized protein</fullName>
    </submittedName>
</protein>
<name>A0A226EUB2_FOLCA</name>
<evidence type="ECO:0000313" key="2">
    <source>
        <dbReference type="Proteomes" id="UP000198287"/>
    </source>
</evidence>
<keyword evidence="2" id="KW-1185">Reference proteome</keyword>
<organism evidence="1 2">
    <name type="scientific">Folsomia candida</name>
    <name type="common">Springtail</name>
    <dbReference type="NCBI Taxonomy" id="158441"/>
    <lineage>
        <taxon>Eukaryota</taxon>
        <taxon>Metazoa</taxon>
        <taxon>Ecdysozoa</taxon>
        <taxon>Arthropoda</taxon>
        <taxon>Hexapoda</taxon>
        <taxon>Collembola</taxon>
        <taxon>Entomobryomorpha</taxon>
        <taxon>Isotomoidea</taxon>
        <taxon>Isotomidae</taxon>
        <taxon>Proisotominae</taxon>
        <taxon>Folsomia</taxon>
    </lineage>
</organism>
<dbReference type="AlphaFoldDB" id="A0A226EUB2"/>
<accession>A0A226EUB2</accession>
<proteinExistence type="predicted"/>
<gene>
    <name evidence="1" type="ORF">Fcan01_06090</name>
</gene>
<evidence type="ECO:0000313" key="1">
    <source>
        <dbReference type="EMBL" id="OXA60810.1"/>
    </source>
</evidence>
<dbReference type="Proteomes" id="UP000198287">
    <property type="component" value="Unassembled WGS sequence"/>
</dbReference>
<reference evidence="1 2" key="1">
    <citation type="submission" date="2015-12" db="EMBL/GenBank/DDBJ databases">
        <title>The genome of Folsomia candida.</title>
        <authorList>
            <person name="Faddeeva A."/>
            <person name="Derks M.F."/>
            <person name="Anvar Y."/>
            <person name="Smit S."/>
            <person name="Van Straalen N."/>
            <person name="Roelofs D."/>
        </authorList>
    </citation>
    <scope>NUCLEOTIDE SEQUENCE [LARGE SCALE GENOMIC DNA]</scope>
    <source>
        <strain evidence="1 2">VU population</strain>
        <tissue evidence="1">Whole body</tissue>
    </source>
</reference>
<sequence>MDKSEEENQVPVKRVRILVDIPVSKAPFNLMTYNSQGEQVELNVIQIEDEPPSTSTTVKADSILKAVLQGMIGNSGYKGTMESFWGSDKRKKLTDKWANHVKKSKTDTEKYTPIDVFYNKDKIAMQLVDGLLQVVKMQTVGNEWKFNKWGGRQQKCSVSACTSNCHGGKFYSTHAPRQVLLLQDLRATSPVLALLSPEPTTHPYTESEMRTKLAECGVKKLWGGEEIEGGRWPFQDDNNKVRGSVYLAVSLMVMIKGGATLMNSKIIFVGFDVTWVKSFLNQNGVLFEKGEQLQESVNSTPPGVSGEVNRSLPYVYFGRNDKGQFYTGVQCEIRLRVSSAKASYHDKIKAETGMDSFKEDEDQVIFQSPIPKLLQHVTSITKRSKFSPAEEAEFCKMEEAANKYETLAHSVLKIGEMVGQTYKGALVKGTPKQLNNFNGAINVVDLMSTYSFLFESNLVMKEVSQLEKGCDGKVVINFVV</sequence>
<dbReference type="EMBL" id="LNIX01000002">
    <property type="protein sequence ID" value="OXA60810.1"/>
    <property type="molecule type" value="Genomic_DNA"/>
</dbReference>
<comment type="caution">
    <text evidence="1">The sequence shown here is derived from an EMBL/GenBank/DDBJ whole genome shotgun (WGS) entry which is preliminary data.</text>
</comment>